<evidence type="ECO:0000313" key="2">
    <source>
        <dbReference type="EMBL" id="EDM49008.1"/>
    </source>
</evidence>
<proteinExistence type="predicted"/>
<feature type="domain" description="JmjC" evidence="1">
    <location>
        <begin position="153"/>
        <end position="308"/>
    </location>
</feature>
<dbReference type="Proteomes" id="UP000005856">
    <property type="component" value="Unassembled WGS sequence"/>
</dbReference>
<dbReference type="InterPro" id="IPR003347">
    <property type="entry name" value="JmjC_dom"/>
</dbReference>
<dbReference type="AlphaFoldDB" id="A6EWZ4"/>
<organism evidence="2 3">
    <name type="scientific">Marinobacter algicola DG893</name>
    <dbReference type="NCBI Taxonomy" id="443152"/>
    <lineage>
        <taxon>Bacteria</taxon>
        <taxon>Pseudomonadati</taxon>
        <taxon>Pseudomonadota</taxon>
        <taxon>Gammaproteobacteria</taxon>
        <taxon>Pseudomonadales</taxon>
        <taxon>Marinobacteraceae</taxon>
        <taxon>Marinobacter</taxon>
    </lineage>
</organism>
<dbReference type="PROSITE" id="PS51184">
    <property type="entry name" value="JMJC"/>
    <property type="match status" value="1"/>
</dbReference>
<dbReference type="Gene3D" id="2.60.120.650">
    <property type="entry name" value="Cupin"/>
    <property type="match status" value="1"/>
</dbReference>
<dbReference type="SUPFAM" id="SSF51197">
    <property type="entry name" value="Clavaminate synthase-like"/>
    <property type="match status" value="1"/>
</dbReference>
<protein>
    <submittedName>
        <fullName evidence="2">JmjC domain protein</fullName>
    </submittedName>
</protein>
<gene>
    <name evidence="2" type="ORF">MDG893_06224</name>
</gene>
<name>A6EWZ4_9GAMM</name>
<evidence type="ECO:0000259" key="1">
    <source>
        <dbReference type="PROSITE" id="PS51184"/>
    </source>
</evidence>
<dbReference type="EMBL" id="ABCP01000003">
    <property type="protein sequence ID" value="EDM49008.1"/>
    <property type="molecule type" value="Genomic_DNA"/>
</dbReference>
<evidence type="ECO:0000313" key="3">
    <source>
        <dbReference type="Proteomes" id="UP000005856"/>
    </source>
</evidence>
<dbReference type="PANTHER" id="PTHR12461">
    <property type="entry name" value="HYPOXIA-INDUCIBLE FACTOR 1 ALPHA INHIBITOR-RELATED"/>
    <property type="match status" value="1"/>
</dbReference>
<dbReference type="Pfam" id="PF13621">
    <property type="entry name" value="Cupin_8"/>
    <property type="match status" value="1"/>
</dbReference>
<dbReference type="SMART" id="SM00558">
    <property type="entry name" value="JmjC"/>
    <property type="match status" value="1"/>
</dbReference>
<accession>A6EWZ4</accession>
<keyword evidence="3" id="KW-1185">Reference proteome</keyword>
<dbReference type="STRING" id="443152.MDG893_06224"/>
<dbReference type="eggNOG" id="COG2850">
    <property type="taxonomic scope" value="Bacteria"/>
</dbReference>
<reference evidence="2 3" key="1">
    <citation type="submission" date="2007-06" db="EMBL/GenBank/DDBJ databases">
        <authorList>
            <person name="Green D."/>
            <person name="Ferriera S."/>
            <person name="Johnson J."/>
            <person name="Kravitz S."/>
            <person name="Beeson K."/>
            <person name="Sutton G."/>
            <person name="Rogers Y.-H."/>
            <person name="Friedman R."/>
            <person name="Frazier M."/>
            <person name="Venter J.C."/>
        </authorList>
    </citation>
    <scope>NUCLEOTIDE SEQUENCE [LARGE SCALE GENOMIC DNA]</scope>
    <source>
        <strain evidence="2 3">DG893</strain>
    </source>
</reference>
<comment type="caution">
    <text evidence="2">The sequence shown here is derived from an EMBL/GenBank/DDBJ whole genome shotgun (WGS) entry which is preliminary data.</text>
</comment>
<dbReference type="InterPro" id="IPR041667">
    <property type="entry name" value="Cupin_8"/>
</dbReference>
<sequence length="331" mass="37952">MHMVVLAAFLPMEYGNFVIRESRKAGATLTSAIQTGRCGLLKQEVAMSLFDLSGPESIKTIPFPSEQDGLLPYIRRRQPLLLSGIKESLPFIQDWNYDFFRESLKSIRIQRQSEDGIYHYLGFERIPMAEFDEVMRTTGNGYALEPLKGRGVSEDLPNDVSVTLPAFVPQSRFRVSNLYIGPGKNKSLLHYDETHSLLMMLEGRKRFILFAPDQSDCMYPYSPFSLRALLENRVVDSKIDCQKLDLEAFPKLGKAKGITGWLEEGQALFIPAGTWHFIEAEGRNVSVNYFWLQNRVRDWLQQPLLDFWLKRRAIDVLDQLRKVKHKLSAAA</sequence>
<dbReference type="PANTHER" id="PTHR12461:SF105">
    <property type="entry name" value="HYPOXIA-INDUCIBLE FACTOR 1-ALPHA INHIBITOR"/>
    <property type="match status" value="1"/>
</dbReference>